<comment type="caution">
    <text evidence="1">The sequence shown here is derived from an EMBL/GenBank/DDBJ whole genome shotgun (WGS) entry which is preliminary data.</text>
</comment>
<proteinExistence type="predicted"/>
<dbReference type="Proteomes" id="UP000198211">
    <property type="component" value="Unassembled WGS sequence"/>
</dbReference>
<evidence type="ECO:0000313" key="1">
    <source>
        <dbReference type="EMBL" id="OWZ14057.1"/>
    </source>
</evidence>
<sequence length="103" mass="11321">MSNCPPRAAYARAVDPSRISTASTFTSLLMRKRTILQFPFRDAYNRGVQLCWSAALTSAQPSTKNSTTSILHLPAAHISIVLPNSSETLISLFPPSRFLITLK</sequence>
<dbReference type="EMBL" id="NBNE01001428">
    <property type="protein sequence ID" value="OWZ14057.1"/>
    <property type="molecule type" value="Genomic_DNA"/>
</dbReference>
<gene>
    <name evidence="1" type="ORF">PHMEG_00012518</name>
</gene>
<accession>A0A225WAL6</accession>
<reference evidence="2" key="1">
    <citation type="submission" date="2017-03" db="EMBL/GenBank/DDBJ databases">
        <title>Phytopthora megakarya and P. palmivora, two closely related causual agents of cacao black pod achieved similar genome size and gene model numbers by different mechanisms.</title>
        <authorList>
            <person name="Ali S."/>
            <person name="Shao J."/>
            <person name="Larry D.J."/>
            <person name="Kronmiller B."/>
            <person name="Shen D."/>
            <person name="Strem M.D."/>
            <person name="Melnick R.L."/>
            <person name="Guiltinan M.J."/>
            <person name="Tyler B.M."/>
            <person name="Meinhardt L.W."/>
            <person name="Bailey B.A."/>
        </authorList>
    </citation>
    <scope>NUCLEOTIDE SEQUENCE [LARGE SCALE GENOMIC DNA]</scope>
    <source>
        <strain evidence="2">zdho120</strain>
    </source>
</reference>
<evidence type="ECO:0000313" key="2">
    <source>
        <dbReference type="Proteomes" id="UP000198211"/>
    </source>
</evidence>
<dbReference type="AlphaFoldDB" id="A0A225WAL6"/>
<keyword evidence="2" id="KW-1185">Reference proteome</keyword>
<dbReference type="GO" id="GO:0000502">
    <property type="term" value="C:proteasome complex"/>
    <property type="evidence" value="ECO:0007669"/>
    <property type="project" value="UniProtKB-KW"/>
</dbReference>
<organism evidence="1 2">
    <name type="scientific">Phytophthora megakarya</name>
    <dbReference type="NCBI Taxonomy" id="4795"/>
    <lineage>
        <taxon>Eukaryota</taxon>
        <taxon>Sar</taxon>
        <taxon>Stramenopiles</taxon>
        <taxon>Oomycota</taxon>
        <taxon>Peronosporomycetes</taxon>
        <taxon>Peronosporales</taxon>
        <taxon>Peronosporaceae</taxon>
        <taxon>Phytophthora</taxon>
    </lineage>
</organism>
<protein>
    <submittedName>
        <fullName evidence="1">26S proteasome non-ATPase regulatory protein</fullName>
    </submittedName>
</protein>
<keyword evidence="1" id="KW-0647">Proteasome</keyword>
<name>A0A225WAL6_9STRA</name>